<dbReference type="Pfam" id="PF02163">
    <property type="entry name" value="Peptidase_M50"/>
    <property type="match status" value="1"/>
</dbReference>
<dbReference type="RefSeq" id="WP_126549978.1">
    <property type="nucleotide sequence ID" value="NZ_BIFS01000001.1"/>
</dbReference>
<comment type="caution">
    <text evidence="15">The sequence shown here is derived from an EMBL/GenBank/DDBJ whole genome shotgun (WGS) entry which is preliminary data.</text>
</comment>
<keyword evidence="11" id="KW-0482">Metalloprotease</keyword>
<organism evidence="15 16">
    <name type="scientific">Dictyobacter kobayashii</name>
    <dbReference type="NCBI Taxonomy" id="2014872"/>
    <lineage>
        <taxon>Bacteria</taxon>
        <taxon>Bacillati</taxon>
        <taxon>Chloroflexota</taxon>
        <taxon>Ktedonobacteria</taxon>
        <taxon>Ktedonobacterales</taxon>
        <taxon>Dictyobacteraceae</taxon>
        <taxon>Dictyobacter</taxon>
    </lineage>
</organism>
<evidence type="ECO:0000256" key="13">
    <source>
        <dbReference type="SAM" id="Phobius"/>
    </source>
</evidence>
<reference evidence="16" key="1">
    <citation type="submission" date="2018-12" db="EMBL/GenBank/DDBJ databases">
        <title>Tengunoibacter tsumagoiensis gen. nov., sp. nov., Dictyobacter kobayashii sp. nov., D. alpinus sp. nov., and D. joshuensis sp. nov. and description of Dictyobacteraceae fam. nov. within the order Ktedonobacterales isolated from Tengu-no-mugimeshi.</title>
        <authorList>
            <person name="Wang C.M."/>
            <person name="Zheng Y."/>
            <person name="Sakai Y."/>
            <person name="Toyoda A."/>
            <person name="Minakuchi Y."/>
            <person name="Abe K."/>
            <person name="Yokota A."/>
            <person name="Yabe S."/>
        </authorList>
    </citation>
    <scope>NUCLEOTIDE SEQUENCE [LARGE SCALE GENOMIC DNA]</scope>
    <source>
        <strain evidence="16">Uno11</strain>
    </source>
</reference>
<evidence type="ECO:0000259" key="14">
    <source>
        <dbReference type="Pfam" id="PF02163"/>
    </source>
</evidence>
<evidence type="ECO:0000313" key="16">
    <source>
        <dbReference type="Proteomes" id="UP000287188"/>
    </source>
</evidence>
<feature type="transmembrane region" description="Helical" evidence="13">
    <location>
        <begin position="91"/>
        <end position="112"/>
    </location>
</feature>
<dbReference type="GO" id="GO:0046872">
    <property type="term" value="F:metal ion binding"/>
    <property type="evidence" value="ECO:0007669"/>
    <property type="project" value="UniProtKB-KW"/>
</dbReference>
<dbReference type="GO" id="GO:0005886">
    <property type="term" value="C:plasma membrane"/>
    <property type="evidence" value="ECO:0007669"/>
    <property type="project" value="UniProtKB-SubCell"/>
</dbReference>
<dbReference type="InterPro" id="IPR008915">
    <property type="entry name" value="Peptidase_M50"/>
</dbReference>
<dbReference type="InterPro" id="IPR044537">
    <property type="entry name" value="Rip2-like"/>
</dbReference>
<keyword evidence="8" id="KW-0378">Hydrolase</keyword>
<dbReference type="Proteomes" id="UP000287188">
    <property type="component" value="Unassembled WGS sequence"/>
</dbReference>
<evidence type="ECO:0000256" key="12">
    <source>
        <dbReference type="ARBA" id="ARBA00023136"/>
    </source>
</evidence>
<keyword evidence="7" id="KW-0479">Metal-binding</keyword>
<evidence type="ECO:0000256" key="1">
    <source>
        <dbReference type="ARBA" id="ARBA00001947"/>
    </source>
</evidence>
<gene>
    <name evidence="15" type="ORF">KDK_22350</name>
</gene>
<evidence type="ECO:0000256" key="10">
    <source>
        <dbReference type="ARBA" id="ARBA00022989"/>
    </source>
</evidence>
<dbReference type="CDD" id="cd06158">
    <property type="entry name" value="S2P-M50_like_1"/>
    <property type="match status" value="1"/>
</dbReference>
<comment type="similarity">
    <text evidence="3">Belongs to the peptidase M50B family.</text>
</comment>
<accession>A0A402AH90</accession>
<feature type="transmembrane region" description="Helical" evidence="13">
    <location>
        <begin position="175"/>
        <end position="196"/>
    </location>
</feature>
<evidence type="ECO:0000256" key="8">
    <source>
        <dbReference type="ARBA" id="ARBA00022801"/>
    </source>
</evidence>
<evidence type="ECO:0000256" key="9">
    <source>
        <dbReference type="ARBA" id="ARBA00022833"/>
    </source>
</evidence>
<dbReference type="GO" id="GO:0008237">
    <property type="term" value="F:metallopeptidase activity"/>
    <property type="evidence" value="ECO:0007669"/>
    <property type="project" value="UniProtKB-KW"/>
</dbReference>
<keyword evidence="6 13" id="KW-0812">Transmembrane</keyword>
<feature type="transmembrane region" description="Helical" evidence="13">
    <location>
        <begin position="50"/>
        <end position="70"/>
    </location>
</feature>
<evidence type="ECO:0000256" key="5">
    <source>
        <dbReference type="ARBA" id="ARBA00022670"/>
    </source>
</evidence>
<keyword evidence="4" id="KW-1003">Cell membrane</keyword>
<feature type="transmembrane region" description="Helical" evidence="13">
    <location>
        <begin position="208"/>
        <end position="234"/>
    </location>
</feature>
<evidence type="ECO:0000313" key="15">
    <source>
        <dbReference type="EMBL" id="GCE18435.1"/>
    </source>
</evidence>
<dbReference type="AlphaFoldDB" id="A0A402AH90"/>
<feature type="domain" description="Peptidase M50" evidence="14">
    <location>
        <begin position="117"/>
        <end position="184"/>
    </location>
</feature>
<protein>
    <recommendedName>
        <fullName evidence="14">Peptidase M50 domain-containing protein</fullName>
    </recommendedName>
</protein>
<dbReference type="InterPro" id="IPR052348">
    <property type="entry name" value="Metallopeptidase_M50B"/>
</dbReference>
<evidence type="ECO:0000256" key="7">
    <source>
        <dbReference type="ARBA" id="ARBA00022723"/>
    </source>
</evidence>
<evidence type="ECO:0000256" key="4">
    <source>
        <dbReference type="ARBA" id="ARBA00022475"/>
    </source>
</evidence>
<evidence type="ECO:0000256" key="2">
    <source>
        <dbReference type="ARBA" id="ARBA00004651"/>
    </source>
</evidence>
<proteinExistence type="inferred from homology"/>
<dbReference type="PANTHER" id="PTHR35864:SF1">
    <property type="entry name" value="ZINC METALLOPROTEASE YWHC-RELATED"/>
    <property type="match status" value="1"/>
</dbReference>
<keyword evidence="9" id="KW-0862">Zinc</keyword>
<keyword evidence="12 13" id="KW-0472">Membrane</keyword>
<evidence type="ECO:0000256" key="11">
    <source>
        <dbReference type="ARBA" id="ARBA00023049"/>
    </source>
</evidence>
<comment type="cofactor">
    <cofactor evidence="1">
        <name>Zn(2+)</name>
        <dbReference type="ChEBI" id="CHEBI:29105"/>
    </cofactor>
</comment>
<evidence type="ECO:0000256" key="3">
    <source>
        <dbReference type="ARBA" id="ARBA00007931"/>
    </source>
</evidence>
<dbReference type="PANTHER" id="PTHR35864">
    <property type="entry name" value="ZINC METALLOPROTEASE MJ0611-RELATED"/>
    <property type="match status" value="1"/>
</dbReference>
<dbReference type="GO" id="GO:0006508">
    <property type="term" value="P:proteolysis"/>
    <property type="evidence" value="ECO:0007669"/>
    <property type="project" value="UniProtKB-KW"/>
</dbReference>
<dbReference type="OrthoDB" id="9800627at2"/>
<sequence length="241" mass="26376">MIDVILSLMVILSFLGAIILHEWAHAQMASLLGDHSPATSERRTLRLGSHIDPVGTLMCVILAFQSFSGLGWGRPVKPDPWKMKVGANTGVLLVACAGPIFSLIVGLAVGALTRGLIPITGTNIALNFVMKFLSVFATVNVSLAIFNIIPLYPLDGYQIVYTLLPSKQAVQFSRSATYGPFIILILFFFLPFLAQFSPGLSDFFLFRLAFYIQLGALNLTSLAAGYPLDVFYYYGHLIFHP</sequence>
<feature type="transmembrane region" description="Helical" evidence="13">
    <location>
        <begin position="132"/>
        <end position="154"/>
    </location>
</feature>
<keyword evidence="10 13" id="KW-1133">Transmembrane helix</keyword>
<keyword evidence="16" id="KW-1185">Reference proteome</keyword>
<name>A0A402AH90_9CHLR</name>
<comment type="subcellular location">
    <subcellularLocation>
        <location evidence="2">Cell membrane</location>
        <topology evidence="2">Multi-pass membrane protein</topology>
    </subcellularLocation>
</comment>
<evidence type="ECO:0000256" key="6">
    <source>
        <dbReference type="ARBA" id="ARBA00022692"/>
    </source>
</evidence>
<dbReference type="EMBL" id="BIFS01000001">
    <property type="protein sequence ID" value="GCE18435.1"/>
    <property type="molecule type" value="Genomic_DNA"/>
</dbReference>
<keyword evidence="5" id="KW-0645">Protease</keyword>